<dbReference type="InterPro" id="IPR036116">
    <property type="entry name" value="FN3_sf"/>
</dbReference>
<dbReference type="GO" id="GO:0005737">
    <property type="term" value="C:cytoplasm"/>
    <property type="evidence" value="ECO:0007669"/>
    <property type="project" value="UniProtKB-ARBA"/>
</dbReference>
<dbReference type="InterPro" id="IPR001870">
    <property type="entry name" value="B30.2/SPRY"/>
</dbReference>
<evidence type="ECO:0000256" key="9">
    <source>
        <dbReference type="PROSITE-ProRule" id="PRU00024"/>
    </source>
</evidence>
<dbReference type="InterPro" id="IPR032403">
    <property type="entry name" value="Exo84_C"/>
</dbReference>
<dbReference type="InterPro" id="IPR017903">
    <property type="entry name" value="COS_domain"/>
</dbReference>
<dbReference type="PANTHER" id="PTHR24099">
    <property type="entry name" value="E3 UBIQUITIN-PROTEIN LIGASE TRIM36-RELATED"/>
    <property type="match status" value="1"/>
</dbReference>
<keyword evidence="3" id="KW-0479">Metal-binding</keyword>
<dbReference type="EMBL" id="JAINUG010000108">
    <property type="protein sequence ID" value="KAJ8396197.1"/>
    <property type="molecule type" value="Genomic_DNA"/>
</dbReference>
<dbReference type="FunFam" id="1.20.5.170:FF:000017">
    <property type="entry name" value="Putative E3 ubiquitin-protein ligase TRIM9"/>
    <property type="match status" value="1"/>
</dbReference>
<sequence>MNDCLLIATWLPNRRGAVKYKYNALYDLESFAIVNVKDNPPMKDMFKILMFPDSRIFQAENSKIKKEWLEILDETKKNKVVKERHKKEEEVPNSPVRPEVSNNPFDVEDEPRDFEGAVDLLDKLNEYLKDQPLSPRVKELRGKVEERVRQLTEVLVFELSPDRSLRGGPKATRRAVSQLIRLGQSTKACELFLKNRAAAVQTAIRQLRIEGATLLYIHKLCNIFFTSLLETAKEFEMDFAGNTGCYSAFVVWSRAAMKMFVSAFSKQVFDSKESLSTAAECVKVAKEHCKQLNEIGLDLTFTLQSLLVKDIKAALQSYKEIIIEATKHRNSEEMWRKMNLMTPEALAKLKEEMRACGMDSFEQYTGDDCWVNLSYTVVAFTKQMMVFLEEGLKLYFPELHMVVLESLREIILVAVQHVDYSLRCEQDAEKKAFIVQNASFLHETVLPVVEKRFEEGVGKPAKQLQDLRKSTRPMRVNPDSTIRASGNSDYDYLDMDKMSMYSETDSGYGSYTPCLKSPNGVRVFPPAMVHRHCSITCPLCHRSVSLDERGLRGFPRNRLLEAIVSRYQQSRSVAVKCQLCDRNPVEATVMCEQCDVFYCTPCQQRCHPSRGPLAKHRLLPPTQVAGASHQQPAATARKLATCAEHDVENYSMYCVNCKTPVCFQCLEEGKHGKHDVKPLGAMWKQHKCQLSQALSGVSDKAKDAKEFLVQLKNMLQQIQENGVEFEACLVAQCDALIDALTRQKAKLLTKVTKEREYKLKVVRDQITHCTMKLRQTTGMMEYCLEVIKENDPSGFLQISDALIKRVQSSQDQWVKGALEPKVGPEFDLSLNTDPLLQAIHQLDFIQAKAEALTVPPAPMLQLEKCCTRNNSATLAWRVSTVPNIPIEAYVLELDDGSGGQYREVYVGKETVCTVDGLHFNSSYNARVKAYNSTGVGPYSKTVILKTSDVAWFAFDATSAHRDIVLSNENQTVSCNSYDDRVVLGTAAFSKGVHYWELCVDRYDNHPDPAFGVARINTIKDMMLGKDDKAWAMYVDNNRSWFMHNNSHTNRAEGGITKGSSVGILLDLNKHTLTFFINKEQHGPMAFENLEGVFMPAVSLNRNVQVTLLTGLEVPKNIKQP</sequence>
<dbReference type="InterPro" id="IPR003877">
    <property type="entry name" value="SPRY_dom"/>
</dbReference>
<dbReference type="GO" id="GO:0008270">
    <property type="term" value="F:zinc ion binding"/>
    <property type="evidence" value="ECO:0007669"/>
    <property type="project" value="UniProtKB-KW"/>
</dbReference>
<dbReference type="InterPro" id="IPR003649">
    <property type="entry name" value="Bbox_C"/>
</dbReference>
<dbReference type="PROSITE" id="PS50119">
    <property type="entry name" value="ZF_BBOX"/>
    <property type="match status" value="2"/>
</dbReference>
<dbReference type="FunFam" id="2.60.40.10:FF:000178">
    <property type="entry name" value="E3 ubiquitin-protein ligase TRIM9 isoform X1"/>
    <property type="match status" value="1"/>
</dbReference>
<dbReference type="InterPro" id="IPR042561">
    <property type="entry name" value="Exo84_C_1"/>
</dbReference>
<evidence type="ECO:0000259" key="12">
    <source>
        <dbReference type="PROSITE" id="PS50188"/>
    </source>
</evidence>
<dbReference type="InterPro" id="IPR013783">
    <property type="entry name" value="Ig-like_fold"/>
</dbReference>
<keyword evidence="2" id="KW-0963">Cytoplasm</keyword>
<evidence type="ECO:0000256" key="1">
    <source>
        <dbReference type="ARBA" id="ARBA00004245"/>
    </source>
</evidence>
<dbReference type="GO" id="GO:0005856">
    <property type="term" value="C:cytoskeleton"/>
    <property type="evidence" value="ECO:0007669"/>
    <property type="project" value="UniProtKB-SubCell"/>
</dbReference>
<evidence type="ECO:0008006" key="17">
    <source>
        <dbReference type="Google" id="ProtNLM"/>
    </source>
</evidence>
<dbReference type="InterPro" id="IPR003961">
    <property type="entry name" value="FN3_dom"/>
</dbReference>
<feature type="region of interest" description="Disordered" evidence="10">
    <location>
        <begin position="82"/>
        <end position="108"/>
    </location>
</feature>
<evidence type="ECO:0000313" key="16">
    <source>
        <dbReference type="Proteomes" id="UP001221898"/>
    </source>
</evidence>
<dbReference type="CDD" id="cd00063">
    <property type="entry name" value="FN3"/>
    <property type="match status" value="1"/>
</dbReference>
<dbReference type="InterPro" id="IPR042560">
    <property type="entry name" value="Exo84_C_2"/>
</dbReference>
<dbReference type="InterPro" id="IPR043136">
    <property type="entry name" value="B30.2/SPRY_sf"/>
</dbReference>
<feature type="domain" description="Fibronectin type-III" evidence="13">
    <location>
        <begin position="855"/>
        <end position="949"/>
    </location>
</feature>
<dbReference type="CDD" id="cd19827">
    <property type="entry name" value="Bbox2_TRIM67_C-I"/>
    <property type="match status" value="1"/>
</dbReference>
<keyword evidence="16" id="KW-1185">Reference proteome</keyword>
<evidence type="ECO:0000256" key="8">
    <source>
        <dbReference type="ARBA" id="ARBA00023212"/>
    </source>
</evidence>
<keyword evidence="5 9" id="KW-0863">Zinc-finger</keyword>
<dbReference type="PANTHER" id="PTHR24099:SF21">
    <property type="entry name" value="TRIPARTITE MOTIF-CONTAINING PROTEIN 67"/>
    <property type="match status" value="1"/>
</dbReference>
<protein>
    <recommendedName>
        <fullName evidence="17">Exocyst complex component 8</fullName>
    </recommendedName>
</protein>
<dbReference type="Gene3D" id="4.10.830.40">
    <property type="match status" value="1"/>
</dbReference>
<dbReference type="PROSITE" id="PS50853">
    <property type="entry name" value="FN3"/>
    <property type="match status" value="1"/>
</dbReference>
<dbReference type="InterPro" id="IPR050617">
    <property type="entry name" value="E3_ligase_FN3/SPRY"/>
</dbReference>
<dbReference type="PROSITE" id="PS50188">
    <property type="entry name" value="B302_SPRY"/>
    <property type="match status" value="1"/>
</dbReference>
<dbReference type="FunFam" id="4.10.830.40:FF:000001">
    <property type="entry name" value="E3 ubiquitin-protein ligase TRIM9 isoform X1"/>
    <property type="match status" value="1"/>
</dbReference>
<evidence type="ECO:0000256" key="4">
    <source>
        <dbReference type="ARBA" id="ARBA00022737"/>
    </source>
</evidence>
<dbReference type="FunFam" id="1.20.58.1210:FF:000001">
    <property type="entry name" value="exocyst complex component 8"/>
    <property type="match status" value="1"/>
</dbReference>
<evidence type="ECO:0000256" key="3">
    <source>
        <dbReference type="ARBA" id="ARBA00022723"/>
    </source>
</evidence>
<reference evidence="15" key="1">
    <citation type="journal article" date="2023" name="Science">
        <title>Genome structures resolve the early diversification of teleost fishes.</title>
        <authorList>
            <person name="Parey E."/>
            <person name="Louis A."/>
            <person name="Montfort J."/>
            <person name="Bouchez O."/>
            <person name="Roques C."/>
            <person name="Iampietro C."/>
            <person name="Lluch J."/>
            <person name="Castinel A."/>
            <person name="Donnadieu C."/>
            <person name="Desvignes T."/>
            <person name="Floi Bucao C."/>
            <person name="Jouanno E."/>
            <person name="Wen M."/>
            <person name="Mejri S."/>
            <person name="Dirks R."/>
            <person name="Jansen H."/>
            <person name="Henkel C."/>
            <person name="Chen W.J."/>
            <person name="Zahm M."/>
            <person name="Cabau C."/>
            <person name="Klopp C."/>
            <person name="Thompson A.W."/>
            <person name="Robinson-Rechavi M."/>
            <person name="Braasch I."/>
            <person name="Lecointre G."/>
            <person name="Bobe J."/>
            <person name="Postlethwait J.H."/>
            <person name="Berthelot C."/>
            <person name="Roest Crollius H."/>
            <person name="Guiguen Y."/>
        </authorList>
    </citation>
    <scope>NUCLEOTIDE SEQUENCE</scope>
    <source>
        <strain evidence="15">NC1722</strain>
    </source>
</reference>
<dbReference type="Gene3D" id="2.60.120.920">
    <property type="match status" value="1"/>
</dbReference>
<proteinExistence type="predicted"/>
<evidence type="ECO:0000256" key="7">
    <source>
        <dbReference type="ARBA" id="ARBA00023054"/>
    </source>
</evidence>
<dbReference type="Gene3D" id="2.60.40.10">
    <property type="entry name" value="Immunoglobulins"/>
    <property type="match status" value="1"/>
</dbReference>
<name>A0AAD7S584_9TELE</name>
<dbReference type="SUPFAM" id="SSF50729">
    <property type="entry name" value="PH domain-like"/>
    <property type="match status" value="1"/>
</dbReference>
<evidence type="ECO:0000256" key="6">
    <source>
        <dbReference type="ARBA" id="ARBA00022833"/>
    </source>
</evidence>
<evidence type="ECO:0000256" key="10">
    <source>
        <dbReference type="SAM" id="MobiDB-lite"/>
    </source>
</evidence>
<feature type="domain" description="B30.2/SPRY" evidence="12">
    <location>
        <begin position="931"/>
        <end position="1115"/>
    </location>
</feature>
<evidence type="ECO:0000259" key="11">
    <source>
        <dbReference type="PROSITE" id="PS50119"/>
    </source>
</evidence>
<dbReference type="PROSITE" id="PS51262">
    <property type="entry name" value="COS"/>
    <property type="match status" value="1"/>
</dbReference>
<dbReference type="InterPro" id="IPR016159">
    <property type="entry name" value="Cullin_repeat-like_dom_sf"/>
</dbReference>
<evidence type="ECO:0000259" key="13">
    <source>
        <dbReference type="PROSITE" id="PS50853"/>
    </source>
</evidence>
<evidence type="ECO:0000256" key="5">
    <source>
        <dbReference type="ARBA" id="ARBA00022771"/>
    </source>
</evidence>
<feature type="domain" description="COS" evidence="14">
    <location>
        <begin position="787"/>
        <end position="845"/>
    </location>
</feature>
<dbReference type="Gene3D" id="2.30.29.30">
    <property type="entry name" value="Pleckstrin-homology domain (PH domain)/Phosphotyrosine-binding domain (PTB)"/>
    <property type="match status" value="1"/>
</dbReference>
<evidence type="ECO:0000313" key="15">
    <source>
        <dbReference type="EMBL" id="KAJ8396197.1"/>
    </source>
</evidence>
<keyword evidence="7" id="KW-0175">Coiled coil</keyword>
<dbReference type="AlphaFoldDB" id="A0AAD7S584"/>
<dbReference type="SMART" id="SM00060">
    <property type="entry name" value="FN3"/>
    <property type="match status" value="1"/>
</dbReference>
<dbReference type="Pfam" id="PF22586">
    <property type="entry name" value="ANCHR-like_BBOX"/>
    <property type="match status" value="1"/>
</dbReference>
<dbReference type="SMART" id="SM00336">
    <property type="entry name" value="BBOX"/>
    <property type="match status" value="2"/>
</dbReference>
<feature type="region of interest" description="Disordered" evidence="10">
    <location>
        <begin position="462"/>
        <end position="481"/>
    </location>
</feature>
<dbReference type="Pfam" id="PF00622">
    <property type="entry name" value="SPRY"/>
    <property type="match status" value="1"/>
</dbReference>
<comment type="caution">
    <text evidence="15">The sequence shown here is derived from an EMBL/GenBank/DDBJ whole genome shotgun (WGS) entry which is preliminary data.</text>
</comment>
<dbReference type="SUPFAM" id="SSF74788">
    <property type="entry name" value="Cullin repeat-like"/>
    <property type="match status" value="1"/>
</dbReference>
<dbReference type="InterPro" id="IPR013320">
    <property type="entry name" value="ConA-like_dom_sf"/>
</dbReference>
<dbReference type="Gene3D" id="1.20.5.170">
    <property type="match status" value="1"/>
</dbReference>
<dbReference type="CDD" id="cd01226">
    <property type="entry name" value="PH_RalBD_exo84"/>
    <property type="match status" value="1"/>
</dbReference>
<dbReference type="InterPro" id="IPR011993">
    <property type="entry name" value="PH-like_dom_sf"/>
</dbReference>
<keyword evidence="8" id="KW-0206">Cytoskeleton</keyword>
<gene>
    <name evidence="15" type="ORF">AAFF_G00020640</name>
</gene>
<dbReference type="FunFam" id="2.60.120.920:FF:000009">
    <property type="entry name" value="E3 ubiquitin-protein ligase TRIM9 isoform X1"/>
    <property type="match status" value="1"/>
</dbReference>
<accession>A0AAD7S584</accession>
<keyword evidence="4" id="KW-0677">Repeat</keyword>
<dbReference type="CDD" id="cd12889">
    <property type="entry name" value="SPRY_PRY_TRIM67_9"/>
    <property type="match status" value="1"/>
</dbReference>
<dbReference type="Gene3D" id="1.20.58.1210">
    <property type="entry name" value="Exo84p, N-terminal helical domain"/>
    <property type="match status" value="1"/>
</dbReference>
<dbReference type="SUPFAM" id="SSF49899">
    <property type="entry name" value="Concanavalin A-like lectins/glucanases"/>
    <property type="match status" value="1"/>
</dbReference>
<dbReference type="SUPFAM" id="SSF49265">
    <property type="entry name" value="Fibronectin type III"/>
    <property type="match status" value="1"/>
</dbReference>
<dbReference type="Proteomes" id="UP001221898">
    <property type="component" value="Unassembled WGS sequence"/>
</dbReference>
<dbReference type="InterPro" id="IPR000315">
    <property type="entry name" value="Znf_B-box"/>
</dbReference>
<comment type="subcellular location">
    <subcellularLocation>
        <location evidence="1">Cytoplasm</location>
        <location evidence="1">Cytoskeleton</location>
    </subcellularLocation>
</comment>
<feature type="domain" description="B box-type" evidence="11">
    <location>
        <begin position="637"/>
        <end position="679"/>
    </location>
</feature>
<dbReference type="Pfam" id="PF00643">
    <property type="entry name" value="zf-B_box"/>
    <property type="match status" value="1"/>
</dbReference>
<dbReference type="SMART" id="SM00449">
    <property type="entry name" value="SPRY"/>
    <property type="match status" value="1"/>
</dbReference>
<dbReference type="SUPFAM" id="SSF57845">
    <property type="entry name" value="B-box zinc-binding domain"/>
    <property type="match status" value="1"/>
</dbReference>
<dbReference type="Gene3D" id="3.30.160.60">
    <property type="entry name" value="Classic Zinc Finger"/>
    <property type="match status" value="1"/>
</dbReference>
<dbReference type="FunFam" id="1.20.58.1220:FF:000002">
    <property type="entry name" value="Exocyst complex component 8"/>
    <property type="match status" value="1"/>
</dbReference>
<evidence type="ECO:0000259" key="14">
    <source>
        <dbReference type="PROSITE" id="PS51262"/>
    </source>
</evidence>
<keyword evidence="6" id="KW-0862">Zinc</keyword>
<feature type="domain" description="B box-type" evidence="11">
    <location>
        <begin position="572"/>
        <end position="621"/>
    </location>
</feature>
<dbReference type="SMART" id="SM00502">
    <property type="entry name" value="BBC"/>
    <property type="match status" value="1"/>
</dbReference>
<dbReference type="Gene3D" id="1.20.58.1220">
    <property type="entry name" value="Exo84p, C-terminal helical domain"/>
    <property type="match status" value="1"/>
</dbReference>
<dbReference type="Pfam" id="PF16528">
    <property type="entry name" value="Exo84_C"/>
    <property type="match status" value="1"/>
</dbReference>
<evidence type="ECO:0000256" key="2">
    <source>
        <dbReference type="ARBA" id="ARBA00022490"/>
    </source>
</evidence>
<dbReference type="Pfam" id="PF00041">
    <property type="entry name" value="fn3"/>
    <property type="match status" value="1"/>
</dbReference>
<organism evidence="15 16">
    <name type="scientific">Aldrovandia affinis</name>
    <dbReference type="NCBI Taxonomy" id="143900"/>
    <lineage>
        <taxon>Eukaryota</taxon>
        <taxon>Metazoa</taxon>
        <taxon>Chordata</taxon>
        <taxon>Craniata</taxon>
        <taxon>Vertebrata</taxon>
        <taxon>Euteleostomi</taxon>
        <taxon>Actinopterygii</taxon>
        <taxon>Neopterygii</taxon>
        <taxon>Teleostei</taxon>
        <taxon>Notacanthiformes</taxon>
        <taxon>Halosauridae</taxon>
        <taxon>Aldrovandia</taxon>
    </lineage>
</organism>